<protein>
    <submittedName>
        <fullName evidence="1">Uncharacterized protein</fullName>
    </submittedName>
</protein>
<gene>
    <name evidence="1" type="ORF">LCGC14_1126020</name>
</gene>
<evidence type="ECO:0000313" key="1">
    <source>
        <dbReference type="EMBL" id="KKN01630.1"/>
    </source>
</evidence>
<proteinExistence type="predicted"/>
<comment type="caution">
    <text evidence="1">The sequence shown here is derived from an EMBL/GenBank/DDBJ whole genome shotgun (WGS) entry which is preliminary data.</text>
</comment>
<dbReference type="AlphaFoldDB" id="A0A0F9M2M8"/>
<dbReference type="EMBL" id="LAZR01005240">
    <property type="protein sequence ID" value="KKN01630.1"/>
    <property type="molecule type" value="Genomic_DNA"/>
</dbReference>
<sequence>MKRTIITIKTINSGNKIKSQSRILLKEAEGWHGKIELVMKDGVCVHASAPVKNLTVEKISISAYLNNNDSGDGK</sequence>
<accession>A0A0F9M2M8</accession>
<name>A0A0F9M2M8_9ZZZZ</name>
<reference evidence="1" key="1">
    <citation type="journal article" date="2015" name="Nature">
        <title>Complex archaea that bridge the gap between prokaryotes and eukaryotes.</title>
        <authorList>
            <person name="Spang A."/>
            <person name="Saw J.H."/>
            <person name="Jorgensen S.L."/>
            <person name="Zaremba-Niedzwiedzka K."/>
            <person name="Martijn J."/>
            <person name="Lind A.E."/>
            <person name="van Eijk R."/>
            <person name="Schleper C."/>
            <person name="Guy L."/>
            <person name="Ettema T.J."/>
        </authorList>
    </citation>
    <scope>NUCLEOTIDE SEQUENCE</scope>
</reference>
<organism evidence="1">
    <name type="scientific">marine sediment metagenome</name>
    <dbReference type="NCBI Taxonomy" id="412755"/>
    <lineage>
        <taxon>unclassified sequences</taxon>
        <taxon>metagenomes</taxon>
        <taxon>ecological metagenomes</taxon>
    </lineage>
</organism>